<dbReference type="SMART" id="SM00338">
    <property type="entry name" value="BRLZ"/>
    <property type="match status" value="1"/>
</dbReference>
<feature type="region of interest" description="Disordered" evidence="10">
    <location>
        <begin position="55"/>
        <end position="78"/>
    </location>
</feature>
<accession>A0A0P1KSP7</accession>
<dbReference type="OrthoDB" id="5419235at2759"/>
<evidence type="ECO:0000256" key="4">
    <source>
        <dbReference type="ARBA" id="ARBA00023125"/>
    </source>
</evidence>
<dbReference type="PROSITE" id="PS50217">
    <property type="entry name" value="BZIP"/>
    <property type="match status" value="1"/>
</dbReference>
<keyword evidence="5" id="KW-0010">Activator</keyword>
<evidence type="ECO:0000256" key="1">
    <source>
        <dbReference type="ARBA" id="ARBA00004123"/>
    </source>
</evidence>
<dbReference type="Gene3D" id="3.30.160.60">
    <property type="entry name" value="Classic Zinc Finger"/>
    <property type="match status" value="1"/>
</dbReference>
<keyword evidence="7" id="KW-0539">Nucleus</keyword>
<evidence type="ECO:0000313" key="12">
    <source>
        <dbReference type="EMBL" id="CUS21953.1"/>
    </source>
</evidence>
<dbReference type="InterPro" id="IPR004827">
    <property type="entry name" value="bZIP"/>
</dbReference>
<sequence length="291" mass="30692">MTTTPLPSLFDITSLDMGRAEPLSQPHQEASALQFARPIVGELVFDKFAPRDLASGPGAGSVKQEHESPLLDFSPAPSTAASASGVGSAAVTAADAESLVADHFLASSADSTPLFELDAVESDPQGWNSLFDDDIAVSVSDETIAPSVFSGSDAISEGAPEPQDAAANPSTVIDANSFLPTPVIEDVKISASCNKKKSSAGAVQKPCKLDHLGVVTYNRKSRAAPLTPIIPESDDPVAMKRAKNTEAARRSRARKLQRMNQLEDKVEELLKRNTELEQEVASLRALLGGQC</sequence>
<dbReference type="GO" id="GO:0008652">
    <property type="term" value="P:amino acid biosynthetic process"/>
    <property type="evidence" value="ECO:0007669"/>
    <property type="project" value="UniProtKB-KW"/>
</dbReference>
<dbReference type="EMBL" id="LN890563">
    <property type="protein sequence ID" value="CUS21953.1"/>
    <property type="molecule type" value="Genomic_DNA"/>
</dbReference>
<reference evidence="13" key="1">
    <citation type="submission" date="2015-10" db="EMBL/GenBank/DDBJ databases">
        <authorList>
            <person name="Devillers H."/>
        </authorList>
    </citation>
    <scope>NUCLEOTIDE SEQUENCE [LARGE SCALE GENOMIC DNA]</scope>
</reference>
<evidence type="ECO:0000313" key="13">
    <source>
        <dbReference type="Proteomes" id="UP000236544"/>
    </source>
</evidence>
<dbReference type="GO" id="GO:0000981">
    <property type="term" value="F:DNA-binding transcription factor activity, RNA polymerase II-specific"/>
    <property type="evidence" value="ECO:0007669"/>
    <property type="project" value="TreeGrafter"/>
</dbReference>
<evidence type="ECO:0000256" key="9">
    <source>
        <dbReference type="SAM" id="Coils"/>
    </source>
</evidence>
<dbReference type="InterPro" id="IPR050946">
    <property type="entry name" value="AP-1_TF_bZIP"/>
</dbReference>
<dbReference type="Pfam" id="PF07716">
    <property type="entry name" value="bZIP_2"/>
    <property type="match status" value="1"/>
</dbReference>
<dbReference type="GO" id="GO:0001080">
    <property type="term" value="P:nitrogen catabolite activation of transcription from RNA polymerase II promoter"/>
    <property type="evidence" value="ECO:0007669"/>
    <property type="project" value="TreeGrafter"/>
</dbReference>
<dbReference type="CDD" id="cd12192">
    <property type="entry name" value="GCN4_cent"/>
    <property type="match status" value="1"/>
</dbReference>
<feature type="coiled-coil region" evidence="9">
    <location>
        <begin position="245"/>
        <end position="286"/>
    </location>
</feature>
<dbReference type="SUPFAM" id="SSF57959">
    <property type="entry name" value="Leucine zipper domain"/>
    <property type="match status" value="1"/>
</dbReference>
<evidence type="ECO:0000256" key="6">
    <source>
        <dbReference type="ARBA" id="ARBA00023163"/>
    </source>
</evidence>
<dbReference type="GO" id="GO:0005667">
    <property type="term" value="C:transcription regulator complex"/>
    <property type="evidence" value="ECO:0007669"/>
    <property type="project" value="TreeGrafter"/>
</dbReference>
<keyword evidence="2" id="KW-0028">Amino-acid biosynthesis</keyword>
<dbReference type="PANTHER" id="PTHR11462:SF35">
    <property type="entry name" value="TRANSCRIPTION FACTOR JRA"/>
    <property type="match status" value="1"/>
</dbReference>
<evidence type="ECO:0000256" key="2">
    <source>
        <dbReference type="ARBA" id="ARBA00022605"/>
    </source>
</evidence>
<evidence type="ECO:0000256" key="10">
    <source>
        <dbReference type="SAM" id="MobiDB-lite"/>
    </source>
</evidence>
<feature type="domain" description="BZIP" evidence="11">
    <location>
        <begin position="234"/>
        <end position="284"/>
    </location>
</feature>
<gene>
    <name evidence="12" type="ORF">LAQU0_S04e04632g</name>
</gene>
<protein>
    <submittedName>
        <fullName evidence="12">LAQU0S04e04632g1_1</fullName>
    </submittedName>
</protein>
<evidence type="ECO:0000256" key="7">
    <source>
        <dbReference type="ARBA" id="ARBA00023242"/>
    </source>
</evidence>
<dbReference type="GO" id="GO:1903833">
    <property type="term" value="P:positive regulation of cellular response to amino acid starvation"/>
    <property type="evidence" value="ECO:0007669"/>
    <property type="project" value="TreeGrafter"/>
</dbReference>
<dbReference type="PANTHER" id="PTHR11462">
    <property type="entry name" value="JUN TRANSCRIPTION FACTOR-RELATED"/>
    <property type="match status" value="1"/>
</dbReference>
<dbReference type="GO" id="GO:0005634">
    <property type="term" value="C:nucleus"/>
    <property type="evidence" value="ECO:0007669"/>
    <property type="project" value="UniProtKB-SubCell"/>
</dbReference>
<comment type="subcellular location">
    <subcellularLocation>
        <location evidence="1">Nucleus</location>
    </subcellularLocation>
</comment>
<keyword evidence="6" id="KW-0804">Transcription</keyword>
<keyword evidence="13" id="KW-1185">Reference proteome</keyword>
<organism evidence="12 13">
    <name type="scientific">Lachancea quebecensis</name>
    <dbReference type="NCBI Taxonomy" id="1654605"/>
    <lineage>
        <taxon>Eukaryota</taxon>
        <taxon>Fungi</taxon>
        <taxon>Dikarya</taxon>
        <taxon>Ascomycota</taxon>
        <taxon>Saccharomycotina</taxon>
        <taxon>Saccharomycetes</taxon>
        <taxon>Saccharomycetales</taxon>
        <taxon>Saccharomycetaceae</taxon>
        <taxon>Lachancea</taxon>
    </lineage>
</organism>
<dbReference type="CDD" id="cd12193">
    <property type="entry name" value="bZIP_GCN4"/>
    <property type="match status" value="1"/>
</dbReference>
<keyword evidence="9" id="KW-0175">Coiled coil</keyword>
<evidence type="ECO:0000256" key="3">
    <source>
        <dbReference type="ARBA" id="ARBA00023015"/>
    </source>
</evidence>
<evidence type="ECO:0000256" key="5">
    <source>
        <dbReference type="ARBA" id="ARBA00023159"/>
    </source>
</evidence>
<dbReference type="AlphaFoldDB" id="A0A0P1KSP7"/>
<comment type="similarity">
    <text evidence="8">Belongs to the bZIP family. GCN4 subfamily.</text>
</comment>
<evidence type="ECO:0000256" key="8">
    <source>
        <dbReference type="ARBA" id="ARBA00061302"/>
    </source>
</evidence>
<keyword evidence="4" id="KW-0238">DNA-binding</keyword>
<evidence type="ECO:0000259" key="11">
    <source>
        <dbReference type="PROSITE" id="PS50217"/>
    </source>
</evidence>
<dbReference type="FunFam" id="3.30.160.60:FF:001491">
    <property type="entry name" value="Cross-pathway control protein A"/>
    <property type="match status" value="1"/>
</dbReference>
<name>A0A0P1KSP7_9SACH</name>
<dbReference type="InterPro" id="IPR046347">
    <property type="entry name" value="bZIP_sf"/>
</dbReference>
<dbReference type="PROSITE" id="PS00036">
    <property type="entry name" value="BZIP_BASIC"/>
    <property type="match status" value="1"/>
</dbReference>
<dbReference type="Proteomes" id="UP000236544">
    <property type="component" value="Unassembled WGS sequence"/>
</dbReference>
<keyword evidence="3" id="KW-0805">Transcription regulation</keyword>
<dbReference type="GO" id="GO:0000978">
    <property type="term" value="F:RNA polymerase II cis-regulatory region sequence-specific DNA binding"/>
    <property type="evidence" value="ECO:0007669"/>
    <property type="project" value="TreeGrafter"/>
</dbReference>
<proteinExistence type="inferred from homology"/>